<reference evidence="3 4" key="2">
    <citation type="journal article" date="2011" name="J. Antibiot.">
        <title>Furaquinocins I and J: novel polyketide isoprenoid hybrid compounds from Streptomyces reveromyceticus SN-593.</title>
        <authorList>
            <person name="Panthee S."/>
            <person name="Takahashi S."/>
            <person name="Takagi H."/>
            <person name="Nogawa T."/>
            <person name="Oowada E."/>
            <person name="Uramoto M."/>
            <person name="Osada H."/>
        </authorList>
    </citation>
    <scope>NUCLEOTIDE SEQUENCE [LARGE SCALE GENOMIC DNA]</scope>
    <source>
        <strain evidence="3 4">SN-593</strain>
    </source>
</reference>
<keyword evidence="4" id="KW-1185">Reference proteome</keyword>
<keyword evidence="2" id="KW-1133">Transmembrane helix</keyword>
<evidence type="ECO:0000256" key="2">
    <source>
        <dbReference type="SAM" id="Phobius"/>
    </source>
</evidence>
<sequence>MTYDAPPPPGSPQPPQNAGGPSGGSFDPSSVERLDWAILGIGFIVLVFSFFDYYSWDFGAYGVHLGSVSWSAWHFDHGLFIAWFAMVLTVLGAGALALSLFVPAVQLPAPARALTFLGFGIGFVLYVIAIFAHSDFGPDGGHAFSFWLSLILAGVGAVIALLRAQQTGTPLPGALGNLPRVGR</sequence>
<keyword evidence="2" id="KW-0812">Transmembrane</keyword>
<feature type="transmembrane region" description="Helical" evidence="2">
    <location>
        <begin position="144"/>
        <end position="162"/>
    </location>
</feature>
<proteinExistence type="predicted"/>
<reference evidence="3 4" key="1">
    <citation type="journal article" date="2010" name="J. Bacteriol.">
        <title>Biochemical characterization of a novel indole prenyltransferase from Streptomyces sp. SN-593.</title>
        <authorList>
            <person name="Takahashi S."/>
            <person name="Takagi H."/>
            <person name="Toyoda A."/>
            <person name="Uramoto M."/>
            <person name="Nogawa T."/>
            <person name="Ueki M."/>
            <person name="Sakaki Y."/>
            <person name="Osada H."/>
        </authorList>
    </citation>
    <scope>NUCLEOTIDE SEQUENCE [LARGE SCALE GENOMIC DNA]</scope>
    <source>
        <strain evidence="3 4">SN-593</strain>
    </source>
</reference>
<feature type="transmembrane region" description="Helical" evidence="2">
    <location>
        <begin position="114"/>
        <end position="132"/>
    </location>
</feature>
<dbReference type="KEGG" id="arev:RVR_4043"/>
<feature type="compositionally biased region" description="Pro residues" evidence="1">
    <location>
        <begin position="1"/>
        <end position="15"/>
    </location>
</feature>
<dbReference type="Proteomes" id="UP000595703">
    <property type="component" value="Chromosome"/>
</dbReference>
<gene>
    <name evidence="3" type="ORF">RVR_4043</name>
</gene>
<feature type="transmembrane region" description="Helical" evidence="2">
    <location>
        <begin position="80"/>
        <end position="102"/>
    </location>
</feature>
<protein>
    <submittedName>
        <fullName evidence="3">Uncharacterized protein</fullName>
    </submittedName>
</protein>
<reference evidence="3 4" key="4">
    <citation type="journal article" date="2020" name="Sci. Rep.">
        <title>beta-carboline chemical signals induce reveromycin production through a LuxR family regulator in Streptomyces sp. SN-593.</title>
        <authorList>
            <person name="Panthee S."/>
            <person name="Kito N."/>
            <person name="Hayashi T."/>
            <person name="Shimizu T."/>
            <person name="Ishikawa J."/>
            <person name="Hamamoto H."/>
            <person name="Osada H."/>
            <person name="Takahashi S."/>
        </authorList>
    </citation>
    <scope>NUCLEOTIDE SEQUENCE [LARGE SCALE GENOMIC DNA]</scope>
    <source>
        <strain evidence="3 4">SN-593</strain>
    </source>
</reference>
<accession>A0A7U3USQ6</accession>
<dbReference type="EMBL" id="AP018365">
    <property type="protein sequence ID" value="BBA98018.1"/>
    <property type="molecule type" value="Genomic_DNA"/>
</dbReference>
<evidence type="ECO:0000313" key="3">
    <source>
        <dbReference type="EMBL" id="BBA98018.1"/>
    </source>
</evidence>
<feature type="transmembrane region" description="Helical" evidence="2">
    <location>
        <begin position="36"/>
        <end position="56"/>
    </location>
</feature>
<feature type="compositionally biased region" description="Low complexity" evidence="1">
    <location>
        <begin position="16"/>
        <end position="26"/>
    </location>
</feature>
<reference evidence="3 4" key="3">
    <citation type="journal article" date="2011" name="Nat. Chem. Biol.">
        <title>Reveromycin A biosynthesis uses RevG and RevJ for stereospecific spiroacetal formation.</title>
        <authorList>
            <person name="Takahashi S."/>
            <person name="Toyoda A."/>
            <person name="Sekiyama Y."/>
            <person name="Takagi H."/>
            <person name="Nogawa T."/>
            <person name="Uramoto M."/>
            <person name="Suzuki R."/>
            <person name="Koshino H."/>
            <person name="Kumano T."/>
            <person name="Panthee S."/>
            <person name="Dairi T."/>
            <person name="Ishikawa J."/>
            <person name="Ikeda H."/>
            <person name="Sakaki Y."/>
            <person name="Osada H."/>
        </authorList>
    </citation>
    <scope>NUCLEOTIDE SEQUENCE [LARGE SCALE GENOMIC DNA]</scope>
    <source>
        <strain evidence="3 4">SN-593</strain>
    </source>
</reference>
<feature type="region of interest" description="Disordered" evidence="1">
    <location>
        <begin position="1"/>
        <end position="26"/>
    </location>
</feature>
<organism evidence="3 4">
    <name type="scientific">Actinacidiphila reveromycinica</name>
    <dbReference type="NCBI Taxonomy" id="659352"/>
    <lineage>
        <taxon>Bacteria</taxon>
        <taxon>Bacillati</taxon>
        <taxon>Actinomycetota</taxon>
        <taxon>Actinomycetes</taxon>
        <taxon>Kitasatosporales</taxon>
        <taxon>Streptomycetaceae</taxon>
        <taxon>Actinacidiphila</taxon>
    </lineage>
</organism>
<evidence type="ECO:0000256" key="1">
    <source>
        <dbReference type="SAM" id="MobiDB-lite"/>
    </source>
</evidence>
<name>A0A7U3USQ6_9ACTN</name>
<dbReference type="AlphaFoldDB" id="A0A7U3USQ6"/>
<dbReference type="RefSeq" id="WP_202234226.1">
    <property type="nucleotide sequence ID" value="NZ_AP018365.1"/>
</dbReference>
<evidence type="ECO:0000313" key="4">
    <source>
        <dbReference type="Proteomes" id="UP000595703"/>
    </source>
</evidence>
<keyword evidence="2" id="KW-0472">Membrane</keyword>